<proteinExistence type="predicted"/>
<evidence type="ECO:0000313" key="2">
    <source>
        <dbReference type="Proteomes" id="UP000069902"/>
    </source>
</evidence>
<protein>
    <submittedName>
        <fullName evidence="1">Uncharacterized protein</fullName>
    </submittedName>
</protein>
<organism evidence="1 2">
    <name type="scientific">Candidatus Protochlamydia naegleriophila</name>
    <dbReference type="NCBI Taxonomy" id="389348"/>
    <lineage>
        <taxon>Bacteria</taxon>
        <taxon>Pseudomonadati</taxon>
        <taxon>Chlamydiota</taxon>
        <taxon>Chlamydiia</taxon>
        <taxon>Parachlamydiales</taxon>
        <taxon>Parachlamydiaceae</taxon>
        <taxon>Candidatus Protochlamydia</taxon>
    </lineage>
</organism>
<reference evidence="2" key="1">
    <citation type="submission" date="2015-09" db="EMBL/GenBank/DDBJ databases">
        <authorList>
            <person name="Bertelli C."/>
        </authorList>
    </citation>
    <scope>NUCLEOTIDE SEQUENCE [LARGE SCALE GENOMIC DNA]</scope>
    <source>
        <strain evidence="2">KNic</strain>
    </source>
</reference>
<keyword evidence="2" id="KW-1185">Reference proteome</keyword>
<dbReference type="KEGG" id="pnl:PNK_1902"/>
<gene>
    <name evidence="1" type="ORF">PNK_1902</name>
</gene>
<dbReference type="InParanoid" id="A0A0U5ETC4"/>
<evidence type="ECO:0000313" key="1">
    <source>
        <dbReference type="EMBL" id="CUI17507.1"/>
    </source>
</evidence>
<dbReference type="PATRIC" id="fig|389348.3.peg.2133"/>
<dbReference type="Proteomes" id="UP000069902">
    <property type="component" value="Chromosome cPNK"/>
</dbReference>
<sequence length="69" mass="8000">MNWKTIKGLSVFFEMFIFARALSSFARGWVIGERLERLIETVLFMLNNKAKVKLLFAAAFPNIKMTNDL</sequence>
<name>A0A0U5ETC4_9BACT</name>
<dbReference type="EMBL" id="LN879502">
    <property type="protein sequence ID" value="CUI17507.1"/>
    <property type="molecule type" value="Genomic_DNA"/>
</dbReference>
<accession>A0A0U5ETC4</accession>
<dbReference type="AlphaFoldDB" id="A0A0U5ETC4"/>